<dbReference type="InterPro" id="IPR017911">
    <property type="entry name" value="MacB-like_ATP-bd"/>
</dbReference>
<keyword evidence="6" id="KW-1185">Reference proteome</keyword>
<dbReference type="SUPFAM" id="SSF52540">
    <property type="entry name" value="P-loop containing nucleoside triphosphate hydrolases"/>
    <property type="match status" value="1"/>
</dbReference>
<dbReference type="PANTHER" id="PTHR24220">
    <property type="entry name" value="IMPORT ATP-BINDING PROTEIN"/>
    <property type="match status" value="1"/>
</dbReference>
<evidence type="ECO:0000313" key="6">
    <source>
        <dbReference type="Proteomes" id="UP001596398"/>
    </source>
</evidence>
<evidence type="ECO:0000259" key="4">
    <source>
        <dbReference type="PROSITE" id="PS50893"/>
    </source>
</evidence>
<dbReference type="EMBL" id="JBHTAP010000001">
    <property type="protein sequence ID" value="MFC7236490.1"/>
    <property type="molecule type" value="Genomic_DNA"/>
</dbReference>
<dbReference type="AlphaFoldDB" id="A0ABD5ZSZ1"/>
<dbReference type="PANTHER" id="PTHR24220:SF86">
    <property type="entry name" value="ABC TRANSPORTER ABCH.1"/>
    <property type="match status" value="1"/>
</dbReference>
<dbReference type="RefSeq" id="WP_276234646.1">
    <property type="nucleotide sequence ID" value="NZ_CP119802.1"/>
</dbReference>
<dbReference type="InterPro" id="IPR017871">
    <property type="entry name" value="ABC_transporter-like_CS"/>
</dbReference>
<dbReference type="PROSITE" id="PS00211">
    <property type="entry name" value="ABC_TRANSPORTER_1"/>
    <property type="match status" value="1"/>
</dbReference>
<organism evidence="5 6">
    <name type="scientific">Halosegnis marinus</name>
    <dbReference type="NCBI Taxonomy" id="3034023"/>
    <lineage>
        <taxon>Archaea</taxon>
        <taxon>Methanobacteriati</taxon>
        <taxon>Methanobacteriota</taxon>
        <taxon>Stenosarchaea group</taxon>
        <taxon>Halobacteria</taxon>
        <taxon>Halobacteriales</taxon>
        <taxon>Natronomonadaceae</taxon>
        <taxon>Halosegnis</taxon>
    </lineage>
</organism>
<proteinExistence type="predicted"/>
<accession>A0ABD5ZSZ1</accession>
<dbReference type="InterPro" id="IPR015854">
    <property type="entry name" value="ABC_transpr_LolD-like"/>
</dbReference>
<dbReference type="InterPro" id="IPR003439">
    <property type="entry name" value="ABC_transporter-like_ATP-bd"/>
</dbReference>
<dbReference type="SMART" id="SM00382">
    <property type="entry name" value="AAA"/>
    <property type="match status" value="1"/>
</dbReference>
<name>A0ABD5ZSZ1_9EURY</name>
<dbReference type="InterPro" id="IPR027417">
    <property type="entry name" value="P-loop_NTPase"/>
</dbReference>
<dbReference type="CDD" id="cd03255">
    <property type="entry name" value="ABC_MJ0796_LolCDE_FtsE"/>
    <property type="match status" value="1"/>
</dbReference>
<dbReference type="Gene3D" id="3.40.50.300">
    <property type="entry name" value="P-loop containing nucleotide triphosphate hydrolases"/>
    <property type="match status" value="1"/>
</dbReference>
<evidence type="ECO:0000313" key="5">
    <source>
        <dbReference type="EMBL" id="MFC7236490.1"/>
    </source>
</evidence>
<reference evidence="5 6" key="1">
    <citation type="journal article" date="2019" name="Int. J. Syst. Evol. Microbiol.">
        <title>The Global Catalogue of Microorganisms (GCM) 10K type strain sequencing project: providing services to taxonomists for standard genome sequencing and annotation.</title>
        <authorList>
            <consortium name="The Broad Institute Genomics Platform"/>
            <consortium name="The Broad Institute Genome Sequencing Center for Infectious Disease"/>
            <person name="Wu L."/>
            <person name="Ma J."/>
        </authorList>
    </citation>
    <scope>NUCLEOTIDE SEQUENCE [LARGE SCALE GENOMIC DNA]</scope>
    <source>
        <strain evidence="5 6">DT85</strain>
    </source>
</reference>
<dbReference type="GO" id="GO:0098796">
    <property type="term" value="C:membrane protein complex"/>
    <property type="evidence" value="ECO:0007669"/>
    <property type="project" value="UniProtKB-ARBA"/>
</dbReference>
<dbReference type="InterPro" id="IPR003593">
    <property type="entry name" value="AAA+_ATPase"/>
</dbReference>
<protein>
    <submittedName>
        <fullName evidence="5">ABC transporter ATP-binding protein</fullName>
    </submittedName>
</protein>
<dbReference type="FunFam" id="3.40.50.300:FF:000032">
    <property type="entry name" value="Export ABC transporter ATP-binding protein"/>
    <property type="match status" value="1"/>
</dbReference>
<dbReference type="Proteomes" id="UP001596398">
    <property type="component" value="Unassembled WGS sequence"/>
</dbReference>
<dbReference type="Pfam" id="PF00005">
    <property type="entry name" value="ABC_tran"/>
    <property type="match status" value="1"/>
</dbReference>
<gene>
    <name evidence="5" type="ORF">ACFQJ4_14340</name>
</gene>
<dbReference type="GO" id="GO:0005524">
    <property type="term" value="F:ATP binding"/>
    <property type="evidence" value="ECO:0007669"/>
    <property type="project" value="UniProtKB-KW"/>
</dbReference>
<sequence>MGSDDGPVIDARGLVKRYESGDGYLEALKGVDIAIEPGEFVAIMGPSGSGKSTLLNMLGLLDDPTEGSVYIDGDDTAEFTDAERTTARKRTIGFVFQNFYLIPTLTALENVEVPALLDRDPATRDRAADLLSRVGLAERTDHLPGELSGGQKQRVAIARSLVNGPRLLLADEPTGNLDRETGRKVLDEFTRITESGVAVVAVTHDPQLPDYTDRTIEMVDGELSR</sequence>
<keyword evidence="2" id="KW-0547">Nucleotide-binding</keyword>
<dbReference type="GO" id="GO:0022857">
    <property type="term" value="F:transmembrane transporter activity"/>
    <property type="evidence" value="ECO:0007669"/>
    <property type="project" value="UniProtKB-ARBA"/>
</dbReference>
<feature type="domain" description="ABC transporter" evidence="4">
    <location>
        <begin position="9"/>
        <end position="225"/>
    </location>
</feature>
<evidence type="ECO:0000256" key="1">
    <source>
        <dbReference type="ARBA" id="ARBA00022448"/>
    </source>
</evidence>
<keyword evidence="1" id="KW-0813">Transport</keyword>
<keyword evidence="3 5" id="KW-0067">ATP-binding</keyword>
<evidence type="ECO:0000256" key="2">
    <source>
        <dbReference type="ARBA" id="ARBA00022741"/>
    </source>
</evidence>
<dbReference type="GeneID" id="79268213"/>
<comment type="caution">
    <text evidence="5">The sequence shown here is derived from an EMBL/GenBank/DDBJ whole genome shotgun (WGS) entry which is preliminary data.</text>
</comment>
<dbReference type="PROSITE" id="PS50893">
    <property type="entry name" value="ABC_TRANSPORTER_2"/>
    <property type="match status" value="1"/>
</dbReference>
<evidence type="ECO:0000256" key="3">
    <source>
        <dbReference type="ARBA" id="ARBA00022840"/>
    </source>
</evidence>